<gene>
    <name evidence="1" type="ORF">B4102_3808</name>
</gene>
<evidence type="ECO:0000313" key="1">
    <source>
        <dbReference type="EMBL" id="KYC91361.1"/>
    </source>
</evidence>
<proteinExistence type="predicted"/>
<dbReference type="AlphaFoldDB" id="A0A150KM55"/>
<dbReference type="EMBL" id="LQYN01000121">
    <property type="protein sequence ID" value="KYC91361.1"/>
    <property type="molecule type" value="Genomic_DNA"/>
</dbReference>
<comment type="caution">
    <text evidence="1">The sequence shown here is derived from an EMBL/GenBank/DDBJ whole genome shotgun (WGS) entry which is preliminary data.</text>
</comment>
<reference evidence="1 2" key="1">
    <citation type="submission" date="2016-01" db="EMBL/GenBank/DDBJ databases">
        <title>Genome Sequences of Twelve Sporeforming Bacillus Species Isolated from Foods.</title>
        <authorList>
            <person name="Berendsen E.M."/>
            <person name="Wells-Bennik M.H."/>
            <person name="Krawcyk A.O."/>
            <person name="De Jong A."/>
            <person name="Holsappel S."/>
            <person name="Eijlander R.T."/>
            <person name="Kuipers O.P."/>
        </authorList>
    </citation>
    <scope>NUCLEOTIDE SEQUENCE [LARGE SCALE GENOMIC DNA]</scope>
    <source>
        <strain evidence="1 2">B4102</strain>
    </source>
</reference>
<organism evidence="1 2">
    <name type="scientific">Heyndrickxia sporothermodurans</name>
    <dbReference type="NCBI Taxonomy" id="46224"/>
    <lineage>
        <taxon>Bacteria</taxon>
        <taxon>Bacillati</taxon>
        <taxon>Bacillota</taxon>
        <taxon>Bacilli</taxon>
        <taxon>Bacillales</taxon>
        <taxon>Bacillaceae</taxon>
        <taxon>Heyndrickxia</taxon>
    </lineage>
</organism>
<protein>
    <submittedName>
        <fullName evidence="1">Uncharacterized protein</fullName>
    </submittedName>
</protein>
<accession>A0A150KM55</accession>
<evidence type="ECO:0000313" key="2">
    <source>
        <dbReference type="Proteomes" id="UP000075666"/>
    </source>
</evidence>
<dbReference type="STRING" id="46224.B4102_3808"/>
<sequence>MVEHIGQNSERLSLVKELLEQYMKQTTSQPMPLWFGSIL</sequence>
<keyword evidence="2" id="KW-1185">Reference proteome</keyword>
<dbReference type="PATRIC" id="fig|46224.3.peg.927"/>
<name>A0A150KM55_9BACI</name>
<dbReference type="Proteomes" id="UP000075666">
    <property type="component" value="Unassembled WGS sequence"/>
</dbReference>